<keyword evidence="2" id="KW-0812">Transmembrane</keyword>
<dbReference type="KEGG" id="mpp:MICPUCDRAFT_57666"/>
<reference evidence="3 4" key="1">
    <citation type="journal article" date="2009" name="Science">
        <title>Green evolution and dynamic adaptations revealed by genomes of the marine picoeukaryotes Micromonas.</title>
        <authorList>
            <person name="Worden A.Z."/>
            <person name="Lee J.H."/>
            <person name="Mock T."/>
            <person name="Rouze P."/>
            <person name="Simmons M.P."/>
            <person name="Aerts A.L."/>
            <person name="Allen A.E."/>
            <person name="Cuvelier M.L."/>
            <person name="Derelle E."/>
            <person name="Everett M.V."/>
            <person name="Foulon E."/>
            <person name="Grimwood J."/>
            <person name="Gundlach H."/>
            <person name="Henrissat B."/>
            <person name="Napoli C."/>
            <person name="McDonald S.M."/>
            <person name="Parker M.S."/>
            <person name="Rombauts S."/>
            <person name="Salamov A."/>
            <person name="Von Dassow P."/>
            <person name="Badger J.H."/>
            <person name="Coutinho P.M."/>
            <person name="Demir E."/>
            <person name="Dubchak I."/>
            <person name="Gentemann C."/>
            <person name="Eikrem W."/>
            <person name="Gready J.E."/>
            <person name="John U."/>
            <person name="Lanier W."/>
            <person name="Lindquist E.A."/>
            <person name="Lucas S."/>
            <person name="Mayer K.F."/>
            <person name="Moreau H."/>
            <person name="Not F."/>
            <person name="Otillar R."/>
            <person name="Panaud O."/>
            <person name="Pangilinan J."/>
            <person name="Paulsen I."/>
            <person name="Piegu B."/>
            <person name="Poliakov A."/>
            <person name="Robbens S."/>
            <person name="Schmutz J."/>
            <person name="Toulza E."/>
            <person name="Wyss T."/>
            <person name="Zelensky A."/>
            <person name="Zhou K."/>
            <person name="Armbrust E.V."/>
            <person name="Bhattacharya D."/>
            <person name="Goodenough U.W."/>
            <person name="Van de Peer Y."/>
            <person name="Grigoriev I.V."/>
        </authorList>
    </citation>
    <scope>NUCLEOTIDE SEQUENCE [LARGE SCALE GENOMIC DNA]</scope>
    <source>
        <strain evidence="3 4">CCMP1545</strain>
    </source>
</reference>
<name>C1MRI6_MICPC</name>
<feature type="compositionally biased region" description="Gly residues" evidence="1">
    <location>
        <begin position="441"/>
        <end position="456"/>
    </location>
</feature>
<evidence type="ECO:0000313" key="3">
    <source>
        <dbReference type="EMBL" id="EEH57884.1"/>
    </source>
</evidence>
<sequence length="465" mass="49130">MRARTNSGGRATEVNGAADVMSAAAIHPRSRFGVGGSQSSRRYQRFISEDEVSFRASEDAKTTRCAIGAFVLACFFLALGLWLIVTADYGETEHKQLDEYNAVLCRRASAQFARSPSPPPPLSISAVDAWTRTHAAAFNSTSFVVHFGEPHVVNATLRDAEERSIAHSESRAARYAPAYFVADNALESAIIPSWIADGTLPEAARTIPADGGTEHVTYDASNATKELMVAVDVVVVATRADGAADRIELGEHAVLTSRTFPAGSWKPCKYQMKGHYAAGSCTTYDALKEVCVKLRRAGDVGGGNGGNGGEGEGATAPSGPWVLDETYGGHGCDPRHGWRPTTTSRVRAPNDGSAPSLAAVRAARPTRATIRSSRDPHVIAMAMTNGTMFFAEREAEMNVAAIVCLMIGVVCLVPACVLGGWTARRVARERLRAGAPLWGDPAGGGSGSGSGSGSRGGKQRVYEMV</sequence>
<keyword evidence="2" id="KW-0472">Membrane</keyword>
<feature type="region of interest" description="Disordered" evidence="1">
    <location>
        <begin position="435"/>
        <end position="458"/>
    </location>
</feature>
<dbReference type="RefSeq" id="XP_003057933.1">
    <property type="nucleotide sequence ID" value="XM_003057887.1"/>
</dbReference>
<feature type="transmembrane region" description="Helical" evidence="2">
    <location>
        <begin position="399"/>
        <end position="423"/>
    </location>
</feature>
<feature type="transmembrane region" description="Helical" evidence="2">
    <location>
        <begin position="65"/>
        <end position="85"/>
    </location>
</feature>
<accession>C1MRI6</accession>
<evidence type="ECO:0000313" key="4">
    <source>
        <dbReference type="Proteomes" id="UP000001876"/>
    </source>
</evidence>
<dbReference type="Proteomes" id="UP000001876">
    <property type="component" value="Unassembled WGS sequence"/>
</dbReference>
<dbReference type="OMA" id="TNWKTCK"/>
<organism evidence="4">
    <name type="scientific">Micromonas pusilla (strain CCMP1545)</name>
    <name type="common">Picoplanktonic green alga</name>
    <dbReference type="NCBI Taxonomy" id="564608"/>
    <lineage>
        <taxon>Eukaryota</taxon>
        <taxon>Viridiplantae</taxon>
        <taxon>Chlorophyta</taxon>
        <taxon>Mamiellophyceae</taxon>
        <taxon>Mamiellales</taxon>
        <taxon>Mamiellaceae</taxon>
        <taxon>Micromonas</taxon>
    </lineage>
</organism>
<proteinExistence type="predicted"/>
<dbReference type="GeneID" id="9683753"/>
<keyword evidence="4" id="KW-1185">Reference proteome</keyword>
<evidence type="ECO:0000256" key="2">
    <source>
        <dbReference type="SAM" id="Phobius"/>
    </source>
</evidence>
<feature type="region of interest" description="Disordered" evidence="1">
    <location>
        <begin position="336"/>
        <end position="356"/>
    </location>
</feature>
<gene>
    <name evidence="3" type="ORF">MICPUCDRAFT_57666</name>
</gene>
<protein>
    <submittedName>
        <fullName evidence="3">Predicted protein</fullName>
    </submittedName>
</protein>
<dbReference type="AlphaFoldDB" id="C1MRI6"/>
<evidence type="ECO:0000256" key="1">
    <source>
        <dbReference type="SAM" id="MobiDB-lite"/>
    </source>
</evidence>
<dbReference type="EMBL" id="GG663738">
    <property type="protein sequence ID" value="EEH57884.1"/>
    <property type="molecule type" value="Genomic_DNA"/>
</dbReference>
<keyword evidence="2" id="KW-1133">Transmembrane helix</keyword>